<protein>
    <submittedName>
        <fullName evidence="4">WD40 repeat protein</fullName>
    </submittedName>
</protein>
<evidence type="ECO:0000256" key="2">
    <source>
        <dbReference type="SAM" id="MobiDB-lite"/>
    </source>
</evidence>
<organism evidence="4 5">
    <name type="scientific">Breznakibacter xylanolyticus</name>
    <dbReference type="NCBI Taxonomy" id="990"/>
    <lineage>
        <taxon>Bacteria</taxon>
        <taxon>Pseudomonadati</taxon>
        <taxon>Bacteroidota</taxon>
        <taxon>Bacteroidia</taxon>
        <taxon>Marinilabiliales</taxon>
        <taxon>Marinilabiliaceae</taxon>
        <taxon>Breznakibacter</taxon>
    </lineage>
</organism>
<dbReference type="Gene3D" id="2.120.10.30">
    <property type="entry name" value="TolB, C-terminal domain"/>
    <property type="match status" value="1"/>
</dbReference>
<feature type="chain" id="PRO_5015979171" evidence="3">
    <location>
        <begin position="21"/>
        <end position="634"/>
    </location>
</feature>
<dbReference type="EMBL" id="QKZK01000001">
    <property type="protein sequence ID" value="PZX20704.1"/>
    <property type="molecule type" value="Genomic_DNA"/>
</dbReference>
<dbReference type="InterPro" id="IPR011659">
    <property type="entry name" value="WD40"/>
</dbReference>
<feature type="signal peptide" evidence="3">
    <location>
        <begin position="1"/>
        <end position="20"/>
    </location>
</feature>
<dbReference type="OrthoDB" id="1488841at2"/>
<dbReference type="InterPro" id="IPR011042">
    <property type="entry name" value="6-blade_b-propeller_TolB-like"/>
</dbReference>
<comment type="caution">
    <text evidence="4">The sequence shown here is derived from an EMBL/GenBank/DDBJ whole genome shotgun (WGS) entry which is preliminary data.</text>
</comment>
<sequence>MKTLFLIVLCWIGISASAQKQQPTNRTFQQAVSKAEHGDFKTAIQLMKRVLKSTPKQPEALFALGDFYLNTTDGRDSALTYLEKAYFHLHENDRNSIFGVDLQMALANTYHLLNQPQKAIDTYQRLIPVLPERATPQIAEANREIEMCQNLIEARKNPVKMEVINLGNTVNSKHDDHSPLITTDGQSLFFTSRRPSSYSSMMPDGQFAEKIYFSTRDSATGRWSKPIITNRLFKTQGHEACVAISSDGQELFLFRNDQRGKKIYSSRREGKTWSEPLPLPKPINSDANETHLTLSPDQSTLYFTSDRSGGIGGLDIYRVRNMPDGTWSKAQNLGPEINTPYDEETPVLHSDGKRLYFASKGHNSMGGFDIFVSQLNNDSTWTQPVNMGYPINTADDDFFFYPSMIRNQAYYASAKFTQGSGGMDLYRIEYDNPIENRLAVYSGIINANENMPLENVKIIISDKKTGAVEGQYKPHPGTGKYVLILEAGKSYDMVFGGEGITPMEMQLDIPSDNSYSLANQVLSITQLTLNASEINRDTKTSETNKGQYTVQVLALYKPCKSWDKAFKGLNIQLIKENKCDDGIYRYIYGGYTSYREAMKVRDQLQAMPAFFDAFVRSQNELERLMQNQQNDRNK</sequence>
<dbReference type="Pfam" id="PF07676">
    <property type="entry name" value="PD40"/>
    <property type="match status" value="3"/>
</dbReference>
<dbReference type="SUPFAM" id="SSF82171">
    <property type="entry name" value="DPP6 N-terminal domain-like"/>
    <property type="match status" value="1"/>
</dbReference>
<dbReference type="AlphaFoldDB" id="A0A2W7NVQ5"/>
<feature type="repeat" description="TPR" evidence="1">
    <location>
        <begin position="100"/>
        <end position="133"/>
    </location>
</feature>
<keyword evidence="5" id="KW-1185">Reference proteome</keyword>
<gene>
    <name evidence="4" type="ORF">LX69_00129</name>
</gene>
<dbReference type="InterPro" id="IPR011990">
    <property type="entry name" value="TPR-like_helical_dom_sf"/>
</dbReference>
<dbReference type="RefSeq" id="WP_111443865.1">
    <property type="nucleotide sequence ID" value="NZ_QKZK01000001.1"/>
</dbReference>
<dbReference type="SUPFAM" id="SSF48452">
    <property type="entry name" value="TPR-like"/>
    <property type="match status" value="1"/>
</dbReference>
<proteinExistence type="predicted"/>
<evidence type="ECO:0000313" key="4">
    <source>
        <dbReference type="EMBL" id="PZX20704.1"/>
    </source>
</evidence>
<accession>A0A2W7NVQ5</accession>
<feature type="region of interest" description="Disordered" evidence="2">
    <location>
        <begin position="265"/>
        <end position="284"/>
    </location>
</feature>
<evidence type="ECO:0000313" key="5">
    <source>
        <dbReference type="Proteomes" id="UP000249239"/>
    </source>
</evidence>
<dbReference type="CDD" id="cd15482">
    <property type="entry name" value="Sialidase_non-viral"/>
    <property type="match status" value="1"/>
</dbReference>
<dbReference type="PROSITE" id="PS50005">
    <property type="entry name" value="TPR"/>
    <property type="match status" value="1"/>
</dbReference>
<dbReference type="InterPro" id="IPR019734">
    <property type="entry name" value="TPR_rpt"/>
</dbReference>
<keyword evidence="3" id="KW-0732">Signal</keyword>
<evidence type="ECO:0000256" key="3">
    <source>
        <dbReference type="SAM" id="SignalP"/>
    </source>
</evidence>
<reference evidence="4 5" key="1">
    <citation type="submission" date="2018-06" db="EMBL/GenBank/DDBJ databases">
        <title>Genomic Encyclopedia of Archaeal and Bacterial Type Strains, Phase II (KMG-II): from individual species to whole genera.</title>
        <authorList>
            <person name="Goeker M."/>
        </authorList>
    </citation>
    <scope>NUCLEOTIDE SEQUENCE [LARGE SCALE GENOMIC DNA]</scope>
    <source>
        <strain evidence="4 5">DSM 6779</strain>
    </source>
</reference>
<evidence type="ECO:0000256" key="1">
    <source>
        <dbReference type="PROSITE-ProRule" id="PRU00339"/>
    </source>
</evidence>
<dbReference type="Proteomes" id="UP000249239">
    <property type="component" value="Unassembled WGS sequence"/>
</dbReference>
<dbReference type="Gene3D" id="1.25.40.10">
    <property type="entry name" value="Tetratricopeptide repeat domain"/>
    <property type="match status" value="1"/>
</dbReference>
<name>A0A2W7NVQ5_9BACT</name>
<keyword evidence="1" id="KW-0802">TPR repeat</keyword>